<proteinExistence type="predicted"/>
<name>A0ACB8G9E4_9SAUR</name>
<evidence type="ECO:0000313" key="1">
    <source>
        <dbReference type="EMBL" id="KAH8016308.1"/>
    </source>
</evidence>
<gene>
    <name evidence="1" type="ORF">K3G42_016320</name>
</gene>
<dbReference type="EMBL" id="CM037614">
    <property type="protein sequence ID" value="KAH8016308.1"/>
    <property type="molecule type" value="Genomic_DNA"/>
</dbReference>
<protein>
    <submittedName>
        <fullName evidence="1">Uncharacterized protein</fullName>
    </submittedName>
</protein>
<accession>A0ACB8G9E4</accession>
<comment type="caution">
    <text evidence="1">The sequence shown here is derived from an EMBL/GenBank/DDBJ whole genome shotgun (WGS) entry which is preliminary data.</text>
</comment>
<evidence type="ECO:0000313" key="2">
    <source>
        <dbReference type="Proteomes" id="UP000827872"/>
    </source>
</evidence>
<organism evidence="1 2">
    <name type="scientific">Sphaerodactylus townsendi</name>
    <dbReference type="NCBI Taxonomy" id="933632"/>
    <lineage>
        <taxon>Eukaryota</taxon>
        <taxon>Metazoa</taxon>
        <taxon>Chordata</taxon>
        <taxon>Craniata</taxon>
        <taxon>Vertebrata</taxon>
        <taxon>Euteleostomi</taxon>
        <taxon>Lepidosauria</taxon>
        <taxon>Squamata</taxon>
        <taxon>Bifurcata</taxon>
        <taxon>Gekkota</taxon>
        <taxon>Sphaerodactylidae</taxon>
        <taxon>Sphaerodactylus</taxon>
    </lineage>
</organism>
<sequence length="191" mass="21009">MAAEETEGTPIAMWEEEVQRLRWKSSHCNLDVRFREGGRSNAVGQENTTGRPLSAGRAQRLLKRDFAGYNSTTTPQGMGPRTHASASMRSFERRCWGDRTINPPASARGDRGPRTASPDSRATRDPTSVGSRDLETIGRCDPPSVGFPPHPLHPRAILQRTTATPAIPMSQMSRLHTLLHDGTGTSPELRE</sequence>
<reference evidence="1" key="1">
    <citation type="submission" date="2021-08" db="EMBL/GenBank/DDBJ databases">
        <title>The first chromosome-level gecko genome reveals the dynamic sex chromosomes of Neotropical dwarf geckos (Sphaerodactylidae: Sphaerodactylus).</title>
        <authorList>
            <person name="Pinto B.J."/>
            <person name="Keating S.E."/>
            <person name="Gamble T."/>
        </authorList>
    </citation>
    <scope>NUCLEOTIDE SEQUENCE</scope>
    <source>
        <strain evidence="1">TG3544</strain>
    </source>
</reference>
<keyword evidence="2" id="KW-1185">Reference proteome</keyword>
<dbReference type="Proteomes" id="UP000827872">
    <property type="component" value="Linkage Group LG01"/>
</dbReference>